<keyword evidence="1" id="KW-0645">Protease</keyword>
<proteinExistence type="predicted"/>
<dbReference type="Proteomes" id="UP001150603">
    <property type="component" value="Unassembled WGS sequence"/>
</dbReference>
<comment type="caution">
    <text evidence="1">The sequence shown here is derived from an EMBL/GenBank/DDBJ whole genome shotgun (WGS) entry which is preliminary data.</text>
</comment>
<dbReference type="EMBL" id="JANBPW010005585">
    <property type="protein sequence ID" value="KAJ1932314.1"/>
    <property type="molecule type" value="Genomic_DNA"/>
</dbReference>
<name>A0ACC1J0A0_9FUNG</name>
<keyword evidence="2" id="KW-1185">Reference proteome</keyword>
<evidence type="ECO:0000313" key="1">
    <source>
        <dbReference type="EMBL" id="KAJ1932314.1"/>
    </source>
</evidence>
<evidence type="ECO:0000313" key="2">
    <source>
        <dbReference type="Proteomes" id="UP001150603"/>
    </source>
</evidence>
<accession>A0ACC1J0A0</accession>
<keyword evidence="1" id="KW-0378">Hydrolase</keyword>
<protein>
    <submittedName>
        <fullName evidence="1">Ubiquitin-specific protease otu1</fullName>
    </submittedName>
</protein>
<reference evidence="1" key="1">
    <citation type="submission" date="2022-07" db="EMBL/GenBank/DDBJ databases">
        <title>Phylogenomic reconstructions and comparative analyses of Kickxellomycotina fungi.</title>
        <authorList>
            <person name="Reynolds N.K."/>
            <person name="Stajich J.E."/>
            <person name="Barry K."/>
            <person name="Grigoriev I.V."/>
            <person name="Crous P."/>
            <person name="Smith M.E."/>
        </authorList>
    </citation>
    <scope>NUCLEOTIDE SEQUENCE</scope>
    <source>
        <strain evidence="1">NRRL 5244</strain>
    </source>
</reference>
<gene>
    <name evidence="1" type="primary">OTU1</name>
    <name evidence="1" type="ORF">FBU59_006413</name>
</gene>
<organism evidence="1 2">
    <name type="scientific">Linderina macrospora</name>
    <dbReference type="NCBI Taxonomy" id="4868"/>
    <lineage>
        <taxon>Eukaryota</taxon>
        <taxon>Fungi</taxon>
        <taxon>Fungi incertae sedis</taxon>
        <taxon>Zoopagomycota</taxon>
        <taxon>Kickxellomycotina</taxon>
        <taxon>Kickxellomycetes</taxon>
        <taxon>Kickxellales</taxon>
        <taxon>Kickxellaceae</taxon>
        <taxon>Linderina</taxon>
    </lineage>
</organism>
<sequence>LKQRISEATGVPVHLVQIKCGYPPVPLSLSDDTLLRDTPIATGDTLTVARMEEPAAAPPAPHCSHSDVSVPVGEGYLVRRTVPGDNNCLFRALAHTLGKPDITMERMRHIVVDRILENPAVYSDAVLGQPAEQYCQWIANAESWGGGIELAIFSDEFDVEVCSVDIQTRRIDQFGEGRHGSRVILLYSGVHYDYVAFTYDTDSPAAFDLTLFNVHDSGDDVLAAARELADKLRSKHEFTDRAQFMLRCAECNAILHGEGEAQAHFATTGHVNFAEVA</sequence>
<feature type="non-terminal residue" evidence="1">
    <location>
        <position position="1"/>
    </location>
</feature>